<organism evidence="1 2">
    <name type="scientific">Azotobacter vinelandii (strain DJ / ATCC BAA-1303)</name>
    <dbReference type="NCBI Taxonomy" id="322710"/>
    <lineage>
        <taxon>Bacteria</taxon>
        <taxon>Pseudomonadati</taxon>
        <taxon>Pseudomonadota</taxon>
        <taxon>Gammaproteobacteria</taxon>
        <taxon>Pseudomonadales</taxon>
        <taxon>Pseudomonadaceae</taxon>
        <taxon>Azotobacter</taxon>
    </lineage>
</organism>
<dbReference type="EMBL" id="CP001157">
    <property type="protein sequence ID" value="ACO80872.1"/>
    <property type="molecule type" value="Genomic_DNA"/>
</dbReference>
<dbReference type="KEGG" id="avn:Avin_47680"/>
<evidence type="ECO:0000313" key="2">
    <source>
        <dbReference type="Proteomes" id="UP000002424"/>
    </source>
</evidence>
<dbReference type="AlphaFoldDB" id="C1DJ53"/>
<name>C1DJ53_AZOVD</name>
<keyword evidence="2" id="KW-1185">Reference proteome</keyword>
<evidence type="ECO:0000313" key="1">
    <source>
        <dbReference type="EMBL" id="ACO80872.1"/>
    </source>
</evidence>
<reference evidence="1 2" key="1">
    <citation type="journal article" date="2009" name="J. Bacteriol.">
        <title>Genome sequence of Azotobacter vinelandii, an obligate aerobe specialized to support diverse anaerobic metabolic processes.</title>
        <authorList>
            <person name="Setubal J.C."/>
            <person name="dos Santos P."/>
            <person name="Goldman B.S."/>
            <person name="Ertesvag H."/>
            <person name="Espin G."/>
            <person name="Rubio L.M."/>
            <person name="Valla S."/>
            <person name="Almeida N.F."/>
            <person name="Balasubramanian D."/>
            <person name="Cromes L."/>
            <person name="Curatti L."/>
            <person name="Du Z."/>
            <person name="Godsy E."/>
            <person name="Goodner B."/>
            <person name="Hellner-Burris K."/>
            <person name="Hernandez J.A."/>
            <person name="Houmiel K."/>
            <person name="Imperial J."/>
            <person name="Kennedy C."/>
            <person name="Larson T.J."/>
            <person name="Latreille P."/>
            <person name="Ligon L.S."/>
            <person name="Lu J."/>
            <person name="Maerk M."/>
            <person name="Miller N.M."/>
            <person name="Norton S."/>
            <person name="O'Carroll I.P."/>
            <person name="Paulsen I."/>
            <person name="Raulfs E.C."/>
            <person name="Roemer R."/>
            <person name="Rosser J."/>
            <person name="Segura D."/>
            <person name="Slater S."/>
            <person name="Stricklin S.L."/>
            <person name="Studholme D.J."/>
            <person name="Sun J."/>
            <person name="Viana C.J."/>
            <person name="Wallin E."/>
            <person name="Wang B."/>
            <person name="Wheeler C."/>
            <person name="Zhu H."/>
            <person name="Dean D.R."/>
            <person name="Dixon R."/>
            <person name="Wood D."/>
        </authorList>
    </citation>
    <scope>NUCLEOTIDE SEQUENCE [LARGE SCALE GENOMIC DNA]</scope>
    <source>
        <strain evidence="2">DJ / ATCC BAA-1303</strain>
    </source>
</reference>
<sequence>MRRSIPAPRPLAYARSPAGRALRSAAIPAAARIGYRCRLEHHHSDREPA</sequence>
<dbReference type="Proteomes" id="UP000002424">
    <property type="component" value="Chromosome"/>
</dbReference>
<dbReference type="STRING" id="322710.Avin_47680"/>
<dbReference type="HOGENOM" id="CLU_3131851_0_0_6"/>
<protein>
    <submittedName>
        <fullName evidence="1">Uncharacterized protein</fullName>
    </submittedName>
</protein>
<gene>
    <name evidence="1" type="ordered locus">Avin_47680</name>
</gene>
<proteinExistence type="predicted"/>
<dbReference type="EnsemblBacteria" id="ACO80872">
    <property type="protein sequence ID" value="ACO80872"/>
    <property type="gene ID" value="Avin_47680"/>
</dbReference>
<accession>C1DJ53</accession>